<evidence type="ECO:0000256" key="1">
    <source>
        <dbReference type="SAM" id="MobiDB-lite"/>
    </source>
</evidence>
<name>A0A9W4XZ49_9PLEO</name>
<dbReference type="EMBL" id="CAOQHR010000011">
    <property type="protein sequence ID" value="CAI6341362.1"/>
    <property type="molecule type" value="Genomic_DNA"/>
</dbReference>
<feature type="region of interest" description="Disordered" evidence="1">
    <location>
        <begin position="48"/>
        <end position="67"/>
    </location>
</feature>
<proteinExistence type="predicted"/>
<sequence length="87" mass="9907">MMVNSCDNTAVHDEANKAVFVEFQDPGSCRLYLSTARIAARLGGPGNYQRHVARRQPRERSTVSRGNDAQHFMLHVQIIHKRTFRPS</sequence>
<evidence type="ECO:0000313" key="3">
    <source>
        <dbReference type="Proteomes" id="UP001152607"/>
    </source>
</evidence>
<evidence type="ECO:0000313" key="2">
    <source>
        <dbReference type="EMBL" id="CAI6341362.1"/>
    </source>
</evidence>
<comment type="caution">
    <text evidence="2">The sequence shown here is derived from an EMBL/GenBank/DDBJ whole genome shotgun (WGS) entry which is preliminary data.</text>
</comment>
<reference evidence="2" key="1">
    <citation type="submission" date="2023-01" db="EMBL/GenBank/DDBJ databases">
        <authorList>
            <person name="Van Ghelder C."/>
            <person name="Rancurel C."/>
        </authorList>
    </citation>
    <scope>NUCLEOTIDE SEQUENCE</scope>
    <source>
        <strain evidence="2">CNCM I-4278</strain>
    </source>
</reference>
<dbReference type="Proteomes" id="UP001152607">
    <property type="component" value="Unassembled WGS sequence"/>
</dbReference>
<gene>
    <name evidence="2" type="ORF">PDIGIT_LOCUS14559</name>
</gene>
<accession>A0A9W4XZ49</accession>
<dbReference type="AlphaFoldDB" id="A0A9W4XZ49"/>
<keyword evidence="3" id="KW-1185">Reference proteome</keyword>
<organism evidence="2 3">
    <name type="scientific">Periconia digitata</name>
    <dbReference type="NCBI Taxonomy" id="1303443"/>
    <lineage>
        <taxon>Eukaryota</taxon>
        <taxon>Fungi</taxon>
        <taxon>Dikarya</taxon>
        <taxon>Ascomycota</taxon>
        <taxon>Pezizomycotina</taxon>
        <taxon>Dothideomycetes</taxon>
        <taxon>Pleosporomycetidae</taxon>
        <taxon>Pleosporales</taxon>
        <taxon>Massarineae</taxon>
        <taxon>Periconiaceae</taxon>
        <taxon>Periconia</taxon>
    </lineage>
</organism>
<protein>
    <submittedName>
        <fullName evidence="2">Uncharacterized protein</fullName>
    </submittedName>
</protein>